<dbReference type="RefSeq" id="WP_321564877.1">
    <property type="nucleotide sequence ID" value="NZ_CP139558.1"/>
</dbReference>
<keyword evidence="1" id="KW-0732">Signal</keyword>
<gene>
    <name evidence="2" type="ORF">SNE25_09595</name>
</gene>
<protein>
    <recommendedName>
        <fullName evidence="4">TolC family protein</fullName>
    </recommendedName>
</protein>
<dbReference type="Proteomes" id="UP001324380">
    <property type="component" value="Chromosome"/>
</dbReference>
<name>A0ABZ0TRL8_9SPHI</name>
<reference evidence="2 3" key="1">
    <citation type="submission" date="2023-11" db="EMBL/GenBank/DDBJ databases">
        <title>Analysis of the Genomes of Mucilaginibacter gossypii cycad 4 and M. sabulilitoris SNA2: microbes with the potential for plant growth promotion.</title>
        <authorList>
            <person name="Hirsch A.M."/>
            <person name="Humm E."/>
            <person name="Rubbi M."/>
            <person name="Del Vecchio G."/>
            <person name="Ha S.M."/>
            <person name="Pellegrini M."/>
            <person name="Gunsalus R.P."/>
        </authorList>
    </citation>
    <scope>NUCLEOTIDE SEQUENCE [LARGE SCALE GENOMIC DNA]</scope>
    <source>
        <strain evidence="2 3">SNA2</strain>
    </source>
</reference>
<accession>A0ABZ0TRL8</accession>
<evidence type="ECO:0000313" key="3">
    <source>
        <dbReference type="Proteomes" id="UP001324380"/>
    </source>
</evidence>
<evidence type="ECO:0008006" key="4">
    <source>
        <dbReference type="Google" id="ProtNLM"/>
    </source>
</evidence>
<proteinExistence type="predicted"/>
<sequence>MKKSSLIFLLLIAINGLARAQKKINDESIRYQQERMVFKQWDQNKFKPSPGFLGLNPLYWLTWAWHRDYHKHDLRPLSPLGPQTLRLALAAGLQNTEQAYKLQTDTLRNMALTQVTAYSGLVSDADPLWLLYYRHQFQPLLYQNDARLLDGLAQQEKDYVIRSKLLDWYLQESHALAERLNAARTTTLERGARIITYQRLLDEYRILQAGWEAKKQTARQFIELSESSDKLKKRHISLSASQVTRSDVQIATDILSHSKL</sequence>
<feature type="signal peptide" evidence="1">
    <location>
        <begin position="1"/>
        <end position="20"/>
    </location>
</feature>
<dbReference type="EMBL" id="CP139558">
    <property type="protein sequence ID" value="WPU95771.1"/>
    <property type="molecule type" value="Genomic_DNA"/>
</dbReference>
<keyword evidence="3" id="KW-1185">Reference proteome</keyword>
<organism evidence="2 3">
    <name type="scientific">Mucilaginibacter sabulilitoris</name>
    <dbReference type="NCBI Taxonomy" id="1173583"/>
    <lineage>
        <taxon>Bacteria</taxon>
        <taxon>Pseudomonadati</taxon>
        <taxon>Bacteroidota</taxon>
        <taxon>Sphingobacteriia</taxon>
        <taxon>Sphingobacteriales</taxon>
        <taxon>Sphingobacteriaceae</taxon>
        <taxon>Mucilaginibacter</taxon>
    </lineage>
</organism>
<evidence type="ECO:0000256" key="1">
    <source>
        <dbReference type="SAM" id="SignalP"/>
    </source>
</evidence>
<evidence type="ECO:0000313" key="2">
    <source>
        <dbReference type="EMBL" id="WPU95771.1"/>
    </source>
</evidence>
<feature type="chain" id="PRO_5047235490" description="TolC family protein" evidence="1">
    <location>
        <begin position="21"/>
        <end position="260"/>
    </location>
</feature>